<keyword evidence="4" id="KW-1185">Reference proteome</keyword>
<feature type="compositionally biased region" description="Polar residues" evidence="1">
    <location>
        <begin position="22"/>
        <end position="33"/>
    </location>
</feature>
<gene>
    <name evidence="3" type="ORF">OB914_01920</name>
    <name evidence="2" type="ORF">OB916_01100</name>
</gene>
<dbReference type="AlphaFoldDB" id="A0AAE3LDY6"/>
<protein>
    <submittedName>
        <fullName evidence="3">Uncharacterized protein</fullName>
    </submittedName>
</protein>
<dbReference type="EMBL" id="JAOPKC010000001">
    <property type="protein sequence ID" value="MCU4716664.1"/>
    <property type="molecule type" value="Genomic_DNA"/>
</dbReference>
<accession>A0AAE3LDY6</accession>
<evidence type="ECO:0000313" key="3">
    <source>
        <dbReference type="EMBL" id="MCU4725731.1"/>
    </source>
</evidence>
<feature type="region of interest" description="Disordered" evidence="1">
    <location>
        <begin position="1"/>
        <end position="37"/>
    </location>
</feature>
<dbReference type="RefSeq" id="WP_315907431.1">
    <property type="nucleotide sequence ID" value="NZ_JAOPKC010000001.1"/>
</dbReference>
<evidence type="ECO:0000313" key="2">
    <source>
        <dbReference type="EMBL" id="MCU4716664.1"/>
    </source>
</evidence>
<dbReference type="EMBL" id="JAOPKD010000001">
    <property type="protein sequence ID" value="MCU4725731.1"/>
    <property type="molecule type" value="Genomic_DNA"/>
</dbReference>
<evidence type="ECO:0000313" key="4">
    <source>
        <dbReference type="Proteomes" id="UP001208186"/>
    </source>
</evidence>
<evidence type="ECO:0000256" key="1">
    <source>
        <dbReference type="SAM" id="MobiDB-lite"/>
    </source>
</evidence>
<dbReference type="InterPro" id="IPR055951">
    <property type="entry name" value="DUF7529"/>
</dbReference>
<sequence>MVRSGPDGAEPDPSDHLAQAGEQAQSGWEQTISDMRRMAADRADSGYEVLTIAAGDTTPKPPSAGETDEWGLSYIIPSNYADDFTDVYERATFEETGVYQADSTGFAFIVTECLDHDEEIALFIAGTYQLQFAAPLVRTAMDRGRMYTHVKKLDGTNLGTIEHDDPEAFFPHPERIYAYEM</sequence>
<name>A0AAE3LDY6_9EURY</name>
<comment type="caution">
    <text evidence="3">The sequence shown here is derived from an EMBL/GenBank/DDBJ whole genome shotgun (WGS) entry which is preliminary data.</text>
</comment>
<organism evidence="3 5">
    <name type="scientific">Halapricum hydrolyticum</name>
    <dbReference type="NCBI Taxonomy" id="2979991"/>
    <lineage>
        <taxon>Archaea</taxon>
        <taxon>Methanobacteriati</taxon>
        <taxon>Methanobacteriota</taxon>
        <taxon>Stenosarchaea group</taxon>
        <taxon>Halobacteria</taxon>
        <taxon>Halobacteriales</taxon>
        <taxon>Haloarculaceae</taxon>
        <taxon>Halapricum</taxon>
    </lineage>
</organism>
<evidence type="ECO:0000313" key="5">
    <source>
        <dbReference type="Proteomes" id="UP001209746"/>
    </source>
</evidence>
<dbReference type="Proteomes" id="UP001209746">
    <property type="component" value="Unassembled WGS sequence"/>
</dbReference>
<dbReference type="Proteomes" id="UP001208186">
    <property type="component" value="Unassembled WGS sequence"/>
</dbReference>
<proteinExistence type="predicted"/>
<dbReference type="Pfam" id="PF24373">
    <property type="entry name" value="DUF7529"/>
    <property type="match status" value="1"/>
</dbReference>
<reference evidence="3" key="1">
    <citation type="submission" date="2023-02" db="EMBL/GenBank/DDBJ databases">
        <title>Enrichment on poylsaccharides allowed isolation of novel metabolic and taxonomic groups of Haloarchaea.</title>
        <authorList>
            <person name="Sorokin D.Y."/>
            <person name="Elcheninov A.G."/>
            <person name="Khizhniak T.V."/>
            <person name="Kolganova T.V."/>
            <person name="Kublanov I.V."/>
        </authorList>
    </citation>
    <scope>NUCLEOTIDE SEQUENCE</scope>
    <source>
        <strain evidence="2 4">HArc-curdl5-1</strain>
        <strain evidence="3">HArc-curdl7</strain>
    </source>
</reference>